<reference evidence="2 3" key="1">
    <citation type="submission" date="2016-09" db="EMBL/GenBank/DDBJ databases">
        <title>Rhizobium oryziradicis sp. nov., isolated from the root of rice.</title>
        <authorList>
            <person name="Zhao J."/>
            <person name="Zhang X."/>
        </authorList>
    </citation>
    <scope>NUCLEOTIDE SEQUENCE [LARGE SCALE GENOMIC DNA]</scope>
    <source>
        <strain evidence="2 3">14971</strain>
    </source>
</reference>
<dbReference type="EMBL" id="MKIN01000017">
    <property type="protein sequence ID" value="OLP52094.1"/>
    <property type="molecule type" value="Genomic_DNA"/>
</dbReference>
<proteinExistence type="predicted"/>
<evidence type="ECO:0000313" key="4">
    <source>
        <dbReference type="Proteomes" id="UP000544107"/>
    </source>
</evidence>
<dbReference type="Proteomes" id="UP000185598">
    <property type="component" value="Unassembled WGS sequence"/>
</dbReference>
<dbReference type="Proteomes" id="UP000544107">
    <property type="component" value="Unassembled WGS sequence"/>
</dbReference>
<evidence type="ECO:0000313" key="2">
    <source>
        <dbReference type="EMBL" id="OLP52094.1"/>
    </source>
</evidence>
<accession>A0A1Q9AB74</accession>
<dbReference type="OrthoDB" id="8439282at2"/>
<name>A0A1Q9AB74_9HYPH</name>
<sequence length="342" mass="38486">MRSQSSAVADQWQTWWIITGPKLPADEFRFSDRIVLAPLSDAAFEDSKKVRPPVMKMEASLDSQVVCYPPRDEVQSRHRLQIDVQASNADEASDTAQRIADRLLLSLSLSIAGRRYHAELRRLRRVGEQQEITAWSQSATIAIFEEPDPLFEADLTEVRALFSEIDKDSVAENAYIHLLTAWQLQSTAGAKPLQRSILQHYVLCVEAIVNGVMTSVRKDRADSIRQEERQFAAGFAESFSKRANKPEAIREASTELRKIGLINMLPSIATVSSILRISDDVKDHAINLYRFRSSNLSHPGRDKPDAFREWLTGGSTVDKFCLADVVARNFLAAYCRHNAGIE</sequence>
<dbReference type="EMBL" id="JACIED010000008">
    <property type="protein sequence ID" value="MBB4010301.1"/>
    <property type="molecule type" value="Genomic_DNA"/>
</dbReference>
<gene>
    <name evidence="2" type="ORF">BJF91_10195</name>
    <name evidence="1" type="ORF">GGQ71_004602</name>
</gene>
<dbReference type="AlphaFoldDB" id="A0A1Q9AB74"/>
<protein>
    <recommendedName>
        <fullName evidence="5">Apea-like HEPN domain-containing protein</fullName>
    </recommendedName>
</protein>
<keyword evidence="3" id="KW-1185">Reference proteome</keyword>
<comment type="caution">
    <text evidence="2">The sequence shown here is derived from an EMBL/GenBank/DDBJ whole genome shotgun (WGS) entry which is preliminary data.</text>
</comment>
<evidence type="ECO:0008006" key="5">
    <source>
        <dbReference type="Google" id="ProtNLM"/>
    </source>
</evidence>
<evidence type="ECO:0000313" key="1">
    <source>
        <dbReference type="EMBL" id="MBB4010301.1"/>
    </source>
</evidence>
<organism evidence="2 3">
    <name type="scientific">Allorhizobium taibaishanense</name>
    <dbReference type="NCBI Taxonomy" id="887144"/>
    <lineage>
        <taxon>Bacteria</taxon>
        <taxon>Pseudomonadati</taxon>
        <taxon>Pseudomonadota</taxon>
        <taxon>Alphaproteobacteria</taxon>
        <taxon>Hyphomicrobiales</taxon>
        <taxon>Rhizobiaceae</taxon>
        <taxon>Rhizobium/Agrobacterium group</taxon>
        <taxon>Allorhizobium</taxon>
    </lineage>
</organism>
<reference evidence="1 4" key="2">
    <citation type="submission" date="2020-08" db="EMBL/GenBank/DDBJ databases">
        <title>Genomic Encyclopedia of Type Strains, Phase IV (KMG-IV): sequencing the most valuable type-strain genomes for metagenomic binning, comparative biology and taxonomic classification.</title>
        <authorList>
            <person name="Goeker M."/>
        </authorList>
    </citation>
    <scope>NUCLEOTIDE SEQUENCE [LARGE SCALE GENOMIC DNA]</scope>
    <source>
        <strain evidence="1 4">DSM 100021</strain>
    </source>
</reference>
<dbReference type="RefSeq" id="WP_075612860.1">
    <property type="nucleotide sequence ID" value="NZ_JACIED010000008.1"/>
</dbReference>
<evidence type="ECO:0000313" key="3">
    <source>
        <dbReference type="Proteomes" id="UP000185598"/>
    </source>
</evidence>